<dbReference type="PANTHER" id="PTHR11567:SF135">
    <property type="entry name" value="GLUCOSE-1-PHOSPHATASE"/>
    <property type="match status" value="1"/>
</dbReference>
<dbReference type="PANTHER" id="PTHR11567">
    <property type="entry name" value="ACID PHOSPHATASE-RELATED"/>
    <property type="match status" value="1"/>
</dbReference>
<evidence type="ECO:0000313" key="4">
    <source>
        <dbReference type="Proteomes" id="UP000003277"/>
    </source>
</evidence>
<dbReference type="InterPro" id="IPR050645">
    <property type="entry name" value="Histidine_acid_phosphatase"/>
</dbReference>
<dbReference type="InterPro" id="IPR000560">
    <property type="entry name" value="His_Pase_clade-2"/>
</dbReference>
<sequence length="432" mass="49154">MFISRWIRSFGSCKKSAGLMISALALSLALVPDFPAEARVGLHQNYELQKVVIFSRHNLRSPMATDSEKRKNLTPHQWQDSQIPPGYLSNRGGLVETMMGESVKDELTRENFMMSPKDWEGKASYFYADSDQRTIATARYFAAGAAPEANIRVHHKMEGTKDPAFDTKLPDTLDRNTLSAVREGEDIWIRSFLSANKEEMNSDFRELEKILDIYSSPDAQKGDFKGFVPEDLQITMKSGEKPKMKGSLKTAHSLADSLLIRYYETEDDREAAFGHTTTFEDWKKIGRIKDDFGILLYGEPQAARYMAMPLVRMMEREMKNSRKFSFICGHDSNMTAILSALGTYPYELPKSLEGRVPFGVKLVIEKWRGTDGILYGSACLLYPASRDIRHITVPREDVTPLRYPLTFHGISQNEDGMMKWADLEKLFHQAIL</sequence>
<feature type="chain" id="PRO_5003549119" description="Glucose-1-phosphatase" evidence="2">
    <location>
        <begin position="39"/>
        <end position="432"/>
    </location>
</feature>
<dbReference type="STRING" id="742743.HMPREF9453_00512"/>
<dbReference type="PROSITE" id="PS00778">
    <property type="entry name" value="HIS_ACID_PHOSPHAT_2"/>
    <property type="match status" value="1"/>
</dbReference>
<comment type="similarity">
    <text evidence="1">Belongs to the histidine acid phosphatase family.</text>
</comment>
<evidence type="ECO:0008006" key="5">
    <source>
        <dbReference type="Google" id="ProtNLM"/>
    </source>
</evidence>
<accession>H1CYS4</accession>
<organism evidence="3 4">
    <name type="scientific">Dialister succinatiphilus YIT 11850</name>
    <dbReference type="NCBI Taxonomy" id="742743"/>
    <lineage>
        <taxon>Bacteria</taxon>
        <taxon>Bacillati</taxon>
        <taxon>Bacillota</taxon>
        <taxon>Negativicutes</taxon>
        <taxon>Veillonellales</taxon>
        <taxon>Veillonellaceae</taxon>
        <taxon>Dialister</taxon>
    </lineage>
</organism>
<feature type="signal peptide" evidence="2">
    <location>
        <begin position="1"/>
        <end position="38"/>
    </location>
</feature>
<dbReference type="Proteomes" id="UP000003277">
    <property type="component" value="Unassembled WGS sequence"/>
</dbReference>
<evidence type="ECO:0000256" key="2">
    <source>
        <dbReference type="SAM" id="SignalP"/>
    </source>
</evidence>
<dbReference type="CDD" id="cd07061">
    <property type="entry name" value="HP_HAP_like"/>
    <property type="match status" value="1"/>
</dbReference>
<evidence type="ECO:0000256" key="1">
    <source>
        <dbReference type="ARBA" id="ARBA00005375"/>
    </source>
</evidence>
<keyword evidence="4" id="KW-1185">Reference proteome</keyword>
<name>H1CYS4_9FIRM</name>
<protein>
    <recommendedName>
        <fullName evidence="5">Glucose-1-phosphatase</fullName>
    </recommendedName>
</protein>
<keyword evidence="2" id="KW-0732">Signal</keyword>
<proteinExistence type="inferred from homology"/>
<dbReference type="PATRIC" id="fig|742743.3.peg.527"/>
<dbReference type="AlphaFoldDB" id="H1CYS4"/>
<reference evidence="3 4" key="1">
    <citation type="submission" date="2011-11" db="EMBL/GenBank/DDBJ databases">
        <title>The Genome Sequence of Dialister succinatiphilus YIT 11850.</title>
        <authorList>
            <consortium name="The Broad Institute Genome Sequencing Platform"/>
            <person name="Earl A."/>
            <person name="Ward D."/>
            <person name="Feldgarden M."/>
            <person name="Gevers D."/>
            <person name="Morotomi M."/>
            <person name="Young S.K."/>
            <person name="Zeng Q."/>
            <person name="Gargeya S."/>
            <person name="Fitzgerald M."/>
            <person name="Haas B."/>
            <person name="Abouelleil A."/>
            <person name="Alvarado L."/>
            <person name="Arachchi H.M."/>
            <person name="Berlin A."/>
            <person name="Brown A."/>
            <person name="Chapman S.B."/>
            <person name="Dunbar C."/>
            <person name="Gearin G."/>
            <person name="Goldberg J."/>
            <person name="Griggs A."/>
            <person name="Gujja S."/>
            <person name="Heiman D."/>
            <person name="Howarth C."/>
            <person name="Lui A."/>
            <person name="MacDonald P.J.P."/>
            <person name="Montmayeur A."/>
            <person name="Murphy C."/>
            <person name="Neiman D."/>
            <person name="Pearson M."/>
            <person name="Priest M."/>
            <person name="Roberts A."/>
            <person name="Saif S."/>
            <person name="Shea T."/>
            <person name="Sisk P."/>
            <person name="Stolte C."/>
            <person name="Sykes S."/>
            <person name="Wortman J."/>
            <person name="Nusbaum C."/>
            <person name="Birren B."/>
        </authorList>
    </citation>
    <scope>NUCLEOTIDE SEQUENCE [LARGE SCALE GENOMIC DNA]</scope>
    <source>
        <strain evidence="3 4">YIT 11850</strain>
    </source>
</reference>
<dbReference type="SUPFAM" id="SSF53254">
    <property type="entry name" value="Phosphoglycerate mutase-like"/>
    <property type="match status" value="1"/>
</dbReference>
<evidence type="ECO:0000313" key="3">
    <source>
        <dbReference type="EMBL" id="EHO63495.1"/>
    </source>
</evidence>
<dbReference type="InterPro" id="IPR033379">
    <property type="entry name" value="Acid_Pase_AS"/>
</dbReference>
<dbReference type="GO" id="GO:0050308">
    <property type="term" value="F:sugar-phosphatase activity"/>
    <property type="evidence" value="ECO:0007669"/>
    <property type="project" value="TreeGrafter"/>
</dbReference>
<dbReference type="RefSeq" id="WP_008859016.1">
    <property type="nucleotide sequence ID" value="NZ_JH591187.1"/>
</dbReference>
<comment type="caution">
    <text evidence="3">The sequence shown here is derived from an EMBL/GenBank/DDBJ whole genome shotgun (WGS) entry which is preliminary data.</text>
</comment>
<dbReference type="Gene3D" id="3.40.50.1240">
    <property type="entry name" value="Phosphoglycerate mutase-like"/>
    <property type="match status" value="2"/>
</dbReference>
<dbReference type="GO" id="GO:0030288">
    <property type="term" value="C:outer membrane-bounded periplasmic space"/>
    <property type="evidence" value="ECO:0007669"/>
    <property type="project" value="TreeGrafter"/>
</dbReference>
<gene>
    <name evidence="3" type="ORF">HMPREF9453_00512</name>
</gene>
<dbReference type="InterPro" id="IPR029033">
    <property type="entry name" value="His_PPase_superfam"/>
</dbReference>
<dbReference type="EMBL" id="ADLT01000015">
    <property type="protein sequence ID" value="EHO63495.1"/>
    <property type="molecule type" value="Genomic_DNA"/>
</dbReference>
<dbReference type="HOGENOM" id="CLU_030561_2_1_9"/>
<dbReference type="eggNOG" id="ENOG502Z7K9">
    <property type="taxonomic scope" value="Bacteria"/>
</dbReference>
<dbReference type="Pfam" id="PF00328">
    <property type="entry name" value="His_Phos_2"/>
    <property type="match status" value="1"/>
</dbReference>